<keyword evidence="15" id="KW-1185">Reference proteome</keyword>
<dbReference type="AlphaFoldDB" id="A0A834LMQ3"/>
<keyword evidence="6" id="KW-0547">Nucleotide-binding</keyword>
<evidence type="ECO:0000256" key="8">
    <source>
        <dbReference type="ARBA" id="ARBA00022842"/>
    </source>
</evidence>
<dbReference type="FunFam" id="2.70.150.10:FF:000042">
    <property type="entry name" value="Plasma membrane ATPase"/>
    <property type="match status" value="1"/>
</dbReference>
<dbReference type="InterPro" id="IPR023299">
    <property type="entry name" value="ATPase_P-typ_cyto_dom_N"/>
</dbReference>
<feature type="transmembrane region" description="Helical" evidence="12">
    <location>
        <begin position="1000"/>
        <end position="1026"/>
    </location>
</feature>
<dbReference type="InterPro" id="IPR023214">
    <property type="entry name" value="HAD_sf"/>
</dbReference>
<keyword evidence="7" id="KW-0067">ATP-binding</keyword>
<dbReference type="Gene3D" id="1.20.1110.10">
    <property type="entry name" value="Calcium-transporting ATPase, transmembrane domain"/>
    <property type="match status" value="4"/>
</dbReference>
<dbReference type="SUPFAM" id="SSF81665">
    <property type="entry name" value="Calcium ATPase, transmembrane domain M"/>
    <property type="match status" value="1"/>
</dbReference>
<dbReference type="Pfam" id="PF05212">
    <property type="entry name" value="DUF707"/>
    <property type="match status" value="1"/>
</dbReference>
<keyword evidence="5 12" id="KW-0812">Transmembrane</keyword>
<comment type="caution">
    <text evidence="14">The sequence shown here is derived from an EMBL/GenBank/DDBJ whole genome shotgun (WGS) entry which is preliminary data.</text>
</comment>
<evidence type="ECO:0000313" key="15">
    <source>
        <dbReference type="Proteomes" id="UP000626092"/>
    </source>
</evidence>
<dbReference type="Gene3D" id="3.40.50.1000">
    <property type="entry name" value="HAD superfamily/HAD-like"/>
    <property type="match status" value="2"/>
</dbReference>
<keyword evidence="9" id="KW-1278">Translocase</keyword>
<dbReference type="InterPro" id="IPR004014">
    <property type="entry name" value="ATPase_P-typ_cation-transptr_N"/>
</dbReference>
<dbReference type="InterPro" id="IPR023298">
    <property type="entry name" value="ATPase_P-typ_TM_dom_sf"/>
</dbReference>
<feature type="domain" description="Cation-transporting P-type ATPase N-terminal" evidence="13">
    <location>
        <begin position="313"/>
        <end position="370"/>
    </location>
</feature>
<dbReference type="OrthoDB" id="116380at2759"/>
<feature type="transmembrane region" description="Helical" evidence="12">
    <location>
        <begin position="669"/>
        <end position="693"/>
    </location>
</feature>
<evidence type="ECO:0000256" key="4">
    <source>
        <dbReference type="ARBA" id="ARBA00022553"/>
    </source>
</evidence>
<dbReference type="SMART" id="SM00831">
    <property type="entry name" value="Cation_ATPase_N"/>
    <property type="match status" value="1"/>
</dbReference>
<dbReference type="Gene3D" id="2.70.150.10">
    <property type="entry name" value="Calcium-transporting ATPase, cytoplasmic transduction domain A"/>
    <property type="match status" value="2"/>
</dbReference>
<dbReference type="EMBL" id="WJXA01000006">
    <property type="protein sequence ID" value="KAF7141287.1"/>
    <property type="molecule type" value="Genomic_DNA"/>
</dbReference>
<dbReference type="PANTHER" id="PTHR42861">
    <property type="entry name" value="CALCIUM-TRANSPORTING ATPASE"/>
    <property type="match status" value="1"/>
</dbReference>
<evidence type="ECO:0000256" key="11">
    <source>
        <dbReference type="ARBA" id="ARBA00023136"/>
    </source>
</evidence>
<proteinExistence type="inferred from homology"/>
<evidence type="ECO:0000259" key="13">
    <source>
        <dbReference type="SMART" id="SM00831"/>
    </source>
</evidence>
<evidence type="ECO:0000256" key="7">
    <source>
        <dbReference type="ARBA" id="ARBA00022840"/>
    </source>
</evidence>
<evidence type="ECO:0000256" key="6">
    <source>
        <dbReference type="ARBA" id="ARBA00022741"/>
    </source>
</evidence>
<dbReference type="Gene3D" id="3.40.1110.10">
    <property type="entry name" value="Calcium-transporting ATPase, cytoplasmic domain N"/>
    <property type="match status" value="2"/>
</dbReference>
<dbReference type="Pfam" id="PF00122">
    <property type="entry name" value="E1-E2_ATPase"/>
    <property type="match status" value="2"/>
</dbReference>
<protein>
    <recommendedName>
        <fullName evidence="13">Cation-transporting P-type ATPase N-terminal domain-containing protein</fullName>
    </recommendedName>
</protein>
<evidence type="ECO:0000256" key="9">
    <source>
        <dbReference type="ARBA" id="ARBA00022967"/>
    </source>
</evidence>
<comment type="subcellular location">
    <subcellularLocation>
        <location evidence="2">Membrane</location>
        <topology evidence="2">Multi-pass membrane protein</topology>
    </subcellularLocation>
</comment>
<accession>A0A834LMQ3</accession>
<feature type="transmembrane region" description="Helical" evidence="12">
    <location>
        <begin position="625"/>
        <end position="649"/>
    </location>
</feature>
<keyword evidence="11 12" id="KW-0472">Membrane</keyword>
<keyword evidence="8" id="KW-0460">Magnesium</keyword>
<dbReference type="InterPro" id="IPR008250">
    <property type="entry name" value="ATPase_P-typ_transduc_dom_A_sf"/>
</dbReference>
<keyword evidence="10 12" id="KW-1133">Transmembrane helix</keyword>
<evidence type="ECO:0000256" key="3">
    <source>
        <dbReference type="ARBA" id="ARBA00008804"/>
    </source>
</evidence>
<evidence type="ECO:0000256" key="12">
    <source>
        <dbReference type="SAM" id="Phobius"/>
    </source>
</evidence>
<keyword evidence="4" id="KW-0597">Phosphoprotein</keyword>
<feature type="transmembrane region" description="Helical" evidence="12">
    <location>
        <begin position="1068"/>
        <end position="1090"/>
    </location>
</feature>
<evidence type="ECO:0000256" key="1">
    <source>
        <dbReference type="ARBA" id="ARBA00003417"/>
    </source>
</evidence>
<dbReference type="GO" id="GO:0016020">
    <property type="term" value="C:membrane"/>
    <property type="evidence" value="ECO:0007669"/>
    <property type="project" value="UniProtKB-SubCell"/>
</dbReference>
<dbReference type="PRINTS" id="PR00119">
    <property type="entry name" value="CATATPASE"/>
</dbReference>
<evidence type="ECO:0000313" key="14">
    <source>
        <dbReference type="EMBL" id="KAF7141287.1"/>
    </source>
</evidence>
<comment type="function">
    <text evidence="1">The plasma membrane ATPase of plants and fungi is a hydrogen ion pump. The proton gradient it generates drives the active transport of nutrients by H(+)-symport. The resulting external acidification and/or internal alkinization may mediate growth responses.</text>
</comment>
<organism evidence="14 15">
    <name type="scientific">Rhododendron simsii</name>
    <name type="common">Sims's rhododendron</name>
    <dbReference type="NCBI Taxonomy" id="118357"/>
    <lineage>
        <taxon>Eukaryota</taxon>
        <taxon>Viridiplantae</taxon>
        <taxon>Streptophyta</taxon>
        <taxon>Embryophyta</taxon>
        <taxon>Tracheophyta</taxon>
        <taxon>Spermatophyta</taxon>
        <taxon>Magnoliopsida</taxon>
        <taxon>eudicotyledons</taxon>
        <taxon>Gunneridae</taxon>
        <taxon>Pentapetalae</taxon>
        <taxon>asterids</taxon>
        <taxon>Ericales</taxon>
        <taxon>Ericaceae</taxon>
        <taxon>Ericoideae</taxon>
        <taxon>Rhodoreae</taxon>
        <taxon>Rhododendron</taxon>
    </lineage>
</organism>
<dbReference type="GO" id="GO:0005524">
    <property type="term" value="F:ATP binding"/>
    <property type="evidence" value="ECO:0007669"/>
    <property type="project" value="UniProtKB-KW"/>
</dbReference>
<dbReference type="InterPro" id="IPR007877">
    <property type="entry name" value="DUF707"/>
</dbReference>
<dbReference type="InterPro" id="IPR036412">
    <property type="entry name" value="HAD-like_sf"/>
</dbReference>
<evidence type="ECO:0000256" key="10">
    <source>
        <dbReference type="ARBA" id="ARBA00022989"/>
    </source>
</evidence>
<dbReference type="PROSITE" id="PS00154">
    <property type="entry name" value="ATPASE_E1_E2"/>
    <property type="match status" value="1"/>
</dbReference>
<dbReference type="SUPFAM" id="SSF56784">
    <property type="entry name" value="HAD-like"/>
    <property type="match status" value="1"/>
</dbReference>
<dbReference type="InterPro" id="IPR059000">
    <property type="entry name" value="ATPase_P-type_domA"/>
</dbReference>
<feature type="transmembrane region" description="Helical" evidence="12">
    <location>
        <begin position="473"/>
        <end position="492"/>
    </location>
</feature>
<dbReference type="InterPro" id="IPR018303">
    <property type="entry name" value="ATPase_P-typ_P_site"/>
</dbReference>
<evidence type="ECO:0000256" key="5">
    <source>
        <dbReference type="ARBA" id="ARBA00022692"/>
    </source>
</evidence>
<comment type="similarity">
    <text evidence="3">Belongs to the cation transport ATPase (P-type) (TC 3.A.3) family. Type IIIA subfamily.</text>
</comment>
<dbReference type="SUPFAM" id="SSF81653">
    <property type="entry name" value="Calcium ATPase, transduction domain A"/>
    <property type="match status" value="2"/>
</dbReference>
<sequence length="1099" mass="123525">MTSCKFLIFCFHINLQPRDYIQIWVPTNPGGAKRLALSTIESESDFYLWVCLMRYMNAGEEAWIGNISAWFLEPNGGFTWQMTNKRDDSEVHNLSSIETEEIRCTDPHLPPCAAYVFNLLKSWHLCFLETHSANDLVHDWGLDFALQKCIDVSYHLEKGTFPLLELEAASSFLPFACYGGRIGYRHVWIGLRVVYVLTALKTNLIEKVSWFGIRLLVSTLSNGKISYRVVVGVSQRISFSACTEFPCFEPSPQAQTLLHCLLRHLFQHDEIALFVLLRFLSSKEFPLVFLIYMFAKGTRISDYCLTGQVNLVEQERLPLEEVFEQLRTSQGGLTSEDAEENKILKFLSVMWNPLSWAMEAAAMMAIVLANGGGQGPDWQDFIGIVACKINSTISFFEENNASNAAASLMARLVQKTKVLRDGSWLEQDAAVLVPGDIISIKLEDIIPADARLLEGDSLRIDQAIYFFEELINALHMFFFGILGLIVLSDLALTGESVPVTKRTGDEVFSGSTCKHGEIEAVVIATGHSLFGKAAHLVDSTEVVGHFQQTLPLESCLIHVNSETLAPTAFLLNVYKSSSSTQGLCSCFHWEFLHLFNSYGDASGNPCYVPYTTSFIQRYRDGINNLLVLLIGGIPITMPTVLSVTLAIGSHRLSQQVQLSIATELSQPRIFIAELIATPLFSFLLFPIIFFLFLKGAITKRMTAIEEMAGMDVLCSDKTGTLTLNRLTVDRNFIEVFHKDMDKDMVVLLAVRAARLENQDAIDTAIVSMLVDPKEKEQIAGKVHAIIDKFAEHGLRSLGVAIQEVPEKSKKSLGGAWKFYGLLPLFDPPRHDSAETIRKALHLGVCVKMIACDKYSSAILKWLCSSESLFSVICLINIAHLQVAFKWRIEPILLVAFEKRGTQTMKKIIKLFHVLKQVISCQLQRRQVDDLAWELICTPPHHCWAVKGMELKPFRWMSSSKRQMALRVYFLVFTSAMFAYLQSRPLSTIPIFSLNDITEGLLMNMQIYVVSITIWIVLGFTLLALIWEFDFPPFMVLIIAKLNDGTIMTISQDRVKPSPGPDSWKLNEIFATSIVIGTYLALVTVLFYWVAEGTSFFEVT</sequence>
<reference evidence="14" key="1">
    <citation type="submission" date="2019-11" db="EMBL/GenBank/DDBJ databases">
        <authorList>
            <person name="Liu Y."/>
            <person name="Hou J."/>
            <person name="Li T.-Q."/>
            <person name="Guan C.-H."/>
            <person name="Wu X."/>
            <person name="Wu H.-Z."/>
            <person name="Ling F."/>
            <person name="Zhang R."/>
            <person name="Shi X.-G."/>
            <person name="Ren J.-P."/>
            <person name="Chen E.-F."/>
            <person name="Sun J.-M."/>
        </authorList>
    </citation>
    <scope>NUCLEOTIDE SEQUENCE</scope>
    <source>
        <strain evidence="14">Adult_tree_wgs_1</strain>
        <tissue evidence="14">Leaves</tissue>
    </source>
</reference>
<evidence type="ECO:0000256" key="2">
    <source>
        <dbReference type="ARBA" id="ARBA00004141"/>
    </source>
</evidence>
<gene>
    <name evidence="14" type="ORF">RHSIM_Rhsim06G0128400</name>
</gene>
<name>A0A834LMQ3_RHOSS</name>
<dbReference type="Proteomes" id="UP000626092">
    <property type="component" value="Unassembled WGS sequence"/>
</dbReference>